<dbReference type="PANTHER" id="PTHR21503">
    <property type="entry name" value="F-BOX-CONTAINING HYPOTHETICAL PROTEIN C.ELEGANS"/>
    <property type="match status" value="1"/>
</dbReference>
<accession>A0A2G5VJP7</accession>
<reference evidence="3" key="1">
    <citation type="submission" date="2017-10" db="EMBL/GenBank/DDBJ databases">
        <title>Rapid genome shrinkage in a self-fertile nematode reveals novel sperm competition proteins.</title>
        <authorList>
            <person name="Yin D."/>
            <person name="Schwarz E.M."/>
            <person name="Thomas C.G."/>
            <person name="Felde R.L."/>
            <person name="Korf I.F."/>
            <person name="Cutter A.D."/>
            <person name="Schartner C.M."/>
            <person name="Ralston E.J."/>
            <person name="Meyer B.J."/>
            <person name="Haag E.S."/>
        </authorList>
    </citation>
    <scope>NUCLEOTIDE SEQUENCE [LARGE SCALE GENOMIC DNA]</scope>
    <source>
        <strain evidence="3">JU1422</strain>
    </source>
</reference>
<gene>
    <name evidence="2" type="primary">Cnig_chr_I.g227</name>
    <name evidence="2" type="ORF">B9Z55_000227</name>
</gene>
<evidence type="ECO:0000313" key="3">
    <source>
        <dbReference type="Proteomes" id="UP000230233"/>
    </source>
</evidence>
<evidence type="ECO:0000313" key="2">
    <source>
        <dbReference type="EMBL" id="PIC51974.1"/>
    </source>
</evidence>
<dbReference type="InterPro" id="IPR012885">
    <property type="entry name" value="F-box_Sdz-33"/>
</dbReference>
<dbReference type="AlphaFoldDB" id="A0A2G5VJP7"/>
<dbReference type="PANTHER" id="PTHR21503:SF8">
    <property type="entry name" value="F-BOX ASSOCIATED DOMAIN-CONTAINING PROTEIN-RELATED"/>
    <property type="match status" value="1"/>
</dbReference>
<evidence type="ECO:0000259" key="1">
    <source>
        <dbReference type="Pfam" id="PF07735"/>
    </source>
</evidence>
<feature type="domain" description="Sdz-33 F-box" evidence="1">
    <location>
        <begin position="174"/>
        <end position="227"/>
    </location>
</feature>
<keyword evidence="3" id="KW-1185">Reference proteome</keyword>
<dbReference type="EMBL" id="PDUG01000001">
    <property type="protein sequence ID" value="PIC51974.1"/>
    <property type="molecule type" value="Genomic_DNA"/>
</dbReference>
<organism evidence="2 3">
    <name type="scientific">Caenorhabditis nigoni</name>
    <dbReference type="NCBI Taxonomy" id="1611254"/>
    <lineage>
        <taxon>Eukaryota</taxon>
        <taxon>Metazoa</taxon>
        <taxon>Ecdysozoa</taxon>
        <taxon>Nematoda</taxon>
        <taxon>Chromadorea</taxon>
        <taxon>Rhabditida</taxon>
        <taxon>Rhabditina</taxon>
        <taxon>Rhabditomorpha</taxon>
        <taxon>Rhabditoidea</taxon>
        <taxon>Rhabditidae</taxon>
        <taxon>Peloderinae</taxon>
        <taxon>Caenorhabditis</taxon>
    </lineage>
</organism>
<dbReference type="OrthoDB" id="5911011at2759"/>
<sequence>MPGIPILRLPYYVYEDVLKLMDIEEHIHLAATSKRCLASVKQFLAQKPPMEFTLTRFSSRITRLESNALQRSVRIFGSSVENEVKTIIPACLTLFKITKCTLNVRQETFMESKKYLEVLKGTYTVVTFREGCYTRSREKTNPEHVIDVFRQVQEVSLTWSHRGGLFPKSTIRPFQFEKLMISSASWVNIQHLTNLFINCKYVNLSKKCVLTNSEFRTFLKRWMKGSEMRGFRIHYSRFNMKIIVQGLEATPFIGVIQIENKEYMMQEGDCYTIEQENGQRAVVFHEYVNRELFDFRMNTDFTILQGRVYRYRLYRNGSNRMMIPLP</sequence>
<dbReference type="Pfam" id="PF07735">
    <property type="entry name" value="FBA_2"/>
    <property type="match status" value="1"/>
</dbReference>
<comment type="caution">
    <text evidence="2">The sequence shown here is derived from an EMBL/GenBank/DDBJ whole genome shotgun (WGS) entry which is preliminary data.</text>
</comment>
<dbReference type="Proteomes" id="UP000230233">
    <property type="component" value="Chromosome I"/>
</dbReference>
<protein>
    <recommendedName>
        <fullName evidence="1">Sdz-33 F-box domain-containing protein</fullName>
    </recommendedName>
</protein>
<proteinExistence type="predicted"/>
<name>A0A2G5VJP7_9PELO</name>